<dbReference type="RefSeq" id="XP_043033913.1">
    <property type="nucleotide sequence ID" value="XM_043181665.1"/>
</dbReference>
<comment type="caution">
    <text evidence="1">The sequence shown here is derived from an EMBL/GenBank/DDBJ whole genome shotgun (WGS) entry which is preliminary data.</text>
</comment>
<name>A0A9P7VG98_9AGAR</name>
<proteinExistence type="predicted"/>
<dbReference type="AlphaFoldDB" id="A0A9P7VG98"/>
<dbReference type="EMBL" id="MU250572">
    <property type="protein sequence ID" value="KAG7440413.1"/>
    <property type="molecule type" value="Genomic_DNA"/>
</dbReference>
<evidence type="ECO:0000313" key="1">
    <source>
        <dbReference type="EMBL" id="KAG7440413.1"/>
    </source>
</evidence>
<evidence type="ECO:0000313" key="2">
    <source>
        <dbReference type="Proteomes" id="UP000812287"/>
    </source>
</evidence>
<protein>
    <submittedName>
        <fullName evidence="1">Uncharacterized protein</fullName>
    </submittedName>
</protein>
<sequence>MSKGGDRNSKVLRAALKHGGLIWRLAMEEAPEEYVISSPSPKVTKIGTCFRTTEGELLWNEMLTEDQIDVICGVYKVVEREEDLHPKDDCRGKLTERVSWAPKNTSWRGCGLDVGFWSPDAESWYQGRLVRYLSGDFKCENLKRSLKLRRDASKVAEGLYHRVFFRTMYCVVLFWSPTVSFPTLPFSISIHLSSCSR</sequence>
<dbReference type="Proteomes" id="UP000812287">
    <property type="component" value="Unassembled WGS sequence"/>
</dbReference>
<keyword evidence="2" id="KW-1185">Reference proteome</keyword>
<reference evidence="1" key="1">
    <citation type="submission" date="2020-11" db="EMBL/GenBank/DDBJ databases">
        <title>Adaptations for nitrogen fixation in a non-lichenized fungal sporocarp promotes dispersal by wood-feeding termites.</title>
        <authorList>
            <consortium name="DOE Joint Genome Institute"/>
            <person name="Koch R.A."/>
            <person name="Yoon G."/>
            <person name="Arayal U."/>
            <person name="Lail K."/>
            <person name="Amirebrahimi M."/>
            <person name="Labutti K."/>
            <person name="Lipzen A."/>
            <person name="Riley R."/>
            <person name="Barry K."/>
            <person name="Henrissat B."/>
            <person name="Grigoriev I.V."/>
            <person name="Herr J.R."/>
            <person name="Aime M.C."/>
        </authorList>
    </citation>
    <scope>NUCLEOTIDE SEQUENCE</scope>
    <source>
        <strain evidence="1">MCA 3950</strain>
    </source>
</reference>
<dbReference type="GeneID" id="66103961"/>
<accession>A0A9P7VG98</accession>
<gene>
    <name evidence="1" type="ORF">BT62DRAFT_626628</name>
</gene>
<dbReference type="OrthoDB" id="3270336at2759"/>
<organism evidence="1 2">
    <name type="scientific">Guyanagaster necrorhizus</name>
    <dbReference type="NCBI Taxonomy" id="856835"/>
    <lineage>
        <taxon>Eukaryota</taxon>
        <taxon>Fungi</taxon>
        <taxon>Dikarya</taxon>
        <taxon>Basidiomycota</taxon>
        <taxon>Agaricomycotina</taxon>
        <taxon>Agaricomycetes</taxon>
        <taxon>Agaricomycetidae</taxon>
        <taxon>Agaricales</taxon>
        <taxon>Marasmiineae</taxon>
        <taxon>Physalacriaceae</taxon>
        <taxon>Guyanagaster</taxon>
    </lineage>
</organism>